<feature type="transmembrane region" description="Helical" evidence="1">
    <location>
        <begin position="35"/>
        <end position="55"/>
    </location>
</feature>
<name>A0A2S7IM39_9BACT</name>
<keyword evidence="1" id="KW-0472">Membrane</keyword>
<dbReference type="EMBL" id="PTRA01000001">
    <property type="protein sequence ID" value="PQA58782.1"/>
    <property type="molecule type" value="Genomic_DNA"/>
</dbReference>
<sequence length="134" mass="15185">MITYPSKVGLELVLPISILCLGIASFMAYQGIWLGLGIILLCSLFIIHVFSTTVYQMDTDTLRISSGFLFQERIEIKSIRKVSKSRNILQSPALSLDRIELIYNRFDHILLSPRDKAGFVAELLKRNPSIEVQL</sequence>
<comment type="caution">
    <text evidence="3">The sequence shown here is derived from an EMBL/GenBank/DDBJ whole genome shotgun (WGS) entry which is preliminary data.</text>
</comment>
<dbReference type="Pfam" id="PF06713">
    <property type="entry name" value="bPH_4"/>
    <property type="match status" value="1"/>
</dbReference>
<dbReference type="InterPro" id="IPR009589">
    <property type="entry name" value="PH_YyaB-like"/>
</dbReference>
<evidence type="ECO:0000313" key="4">
    <source>
        <dbReference type="Proteomes" id="UP000239590"/>
    </source>
</evidence>
<reference evidence="4" key="1">
    <citation type="submission" date="2018-02" db="EMBL/GenBank/DDBJ databases">
        <title>Genome sequencing of Solimonas sp. HR-BB.</title>
        <authorList>
            <person name="Lee Y."/>
            <person name="Jeon C.O."/>
        </authorList>
    </citation>
    <scope>NUCLEOTIDE SEQUENCE [LARGE SCALE GENOMIC DNA]</scope>
    <source>
        <strain evidence="4">HR-U</strain>
    </source>
</reference>
<keyword evidence="4" id="KW-1185">Reference proteome</keyword>
<feature type="transmembrane region" description="Helical" evidence="1">
    <location>
        <begin position="12"/>
        <end position="29"/>
    </location>
</feature>
<evidence type="ECO:0000259" key="2">
    <source>
        <dbReference type="Pfam" id="PF06713"/>
    </source>
</evidence>
<feature type="domain" description="Uncharacterized protein YyaB-like PH" evidence="2">
    <location>
        <begin position="53"/>
        <end position="127"/>
    </location>
</feature>
<dbReference type="GO" id="GO:0030153">
    <property type="term" value="P:bacteriocin immunity"/>
    <property type="evidence" value="ECO:0007669"/>
    <property type="project" value="InterPro"/>
</dbReference>
<dbReference type="Proteomes" id="UP000239590">
    <property type="component" value="Unassembled WGS sequence"/>
</dbReference>
<dbReference type="OrthoDB" id="1261156at2"/>
<evidence type="ECO:0000313" key="3">
    <source>
        <dbReference type="EMBL" id="PQA58782.1"/>
    </source>
</evidence>
<keyword evidence="1" id="KW-1133">Transmembrane helix</keyword>
<dbReference type="RefSeq" id="WP_104709958.1">
    <property type="nucleotide sequence ID" value="NZ_PTRA01000001.1"/>
</dbReference>
<evidence type="ECO:0000256" key="1">
    <source>
        <dbReference type="SAM" id="Phobius"/>
    </source>
</evidence>
<organism evidence="3 4">
    <name type="scientific">Siphonobacter curvatus</name>
    <dbReference type="NCBI Taxonomy" id="2094562"/>
    <lineage>
        <taxon>Bacteria</taxon>
        <taxon>Pseudomonadati</taxon>
        <taxon>Bacteroidota</taxon>
        <taxon>Cytophagia</taxon>
        <taxon>Cytophagales</taxon>
        <taxon>Cytophagaceae</taxon>
        <taxon>Siphonobacter</taxon>
    </lineage>
</organism>
<proteinExistence type="predicted"/>
<gene>
    <name evidence="3" type="ORF">C5O19_03725</name>
</gene>
<dbReference type="AlphaFoldDB" id="A0A2S7IM39"/>
<protein>
    <recommendedName>
        <fullName evidence="2">Uncharacterized protein YyaB-like PH domain-containing protein</fullName>
    </recommendedName>
</protein>
<keyword evidence="1" id="KW-0812">Transmembrane</keyword>
<accession>A0A2S7IM39</accession>